<keyword evidence="1" id="KW-0472">Membrane</keyword>
<reference evidence="2" key="1">
    <citation type="journal article" date="2020" name="mSystems">
        <title>Genome- and Community-Level Interaction Insights into Carbon Utilization and Element Cycling Functions of Hydrothermarchaeota in Hydrothermal Sediment.</title>
        <authorList>
            <person name="Zhou Z."/>
            <person name="Liu Y."/>
            <person name="Xu W."/>
            <person name="Pan J."/>
            <person name="Luo Z.H."/>
            <person name="Li M."/>
        </authorList>
    </citation>
    <scope>NUCLEOTIDE SEQUENCE [LARGE SCALE GENOMIC DNA]</scope>
    <source>
        <strain evidence="3">SpSt-1125</strain>
        <strain evidence="2">SpSt-25</strain>
    </source>
</reference>
<gene>
    <name evidence="3" type="ORF">ENM88_07400</name>
    <name evidence="2" type="ORF">ENP77_01615</name>
</gene>
<feature type="transmembrane region" description="Helical" evidence="1">
    <location>
        <begin position="107"/>
        <end position="125"/>
    </location>
</feature>
<keyword evidence="1" id="KW-0812">Transmembrane</keyword>
<accession>A0A7C1T0Z7</accession>
<dbReference type="AlphaFoldDB" id="A0A7C1T0Z7"/>
<comment type="caution">
    <text evidence="2">The sequence shown here is derived from an EMBL/GenBank/DDBJ whole genome shotgun (WGS) entry which is preliminary data.</text>
</comment>
<feature type="transmembrane region" description="Helical" evidence="1">
    <location>
        <begin position="83"/>
        <end position="101"/>
    </location>
</feature>
<dbReference type="EMBL" id="DRZM01000213">
    <property type="protein sequence ID" value="HHP05549.1"/>
    <property type="molecule type" value="Genomic_DNA"/>
</dbReference>
<name>A0A7C1T0Z7_THEPE</name>
<organism evidence="2">
    <name type="scientific">Thermofilum pendens</name>
    <dbReference type="NCBI Taxonomy" id="2269"/>
    <lineage>
        <taxon>Archaea</taxon>
        <taxon>Thermoproteota</taxon>
        <taxon>Thermoprotei</taxon>
        <taxon>Thermofilales</taxon>
        <taxon>Thermofilaceae</taxon>
        <taxon>Thermofilum</taxon>
    </lineage>
</organism>
<proteinExistence type="predicted"/>
<protein>
    <submittedName>
        <fullName evidence="2">Uncharacterized protein</fullName>
    </submittedName>
</protein>
<dbReference type="EMBL" id="DSKP01000054">
    <property type="protein sequence ID" value="HEB48480.1"/>
    <property type="molecule type" value="Genomic_DNA"/>
</dbReference>
<evidence type="ECO:0000313" key="2">
    <source>
        <dbReference type="EMBL" id="HEB48480.1"/>
    </source>
</evidence>
<sequence>MSASPRERALRRAKTLKRLAEELDALRALKLFDTASALRALDELELRGETWDELRGFLRFVASIPSREPYFLKVRRMDRVSNYLLLASFAMSLTSLASIAVLHSDMFAYLLIIAALILLNAAYVLKLYVLAKLKSAYASHLDEIKGGEALLKKAVEQTLAKMRGELRKAGATPSSVVLDMHFSDYSQVRVMEKKRGRYKLALK</sequence>
<evidence type="ECO:0000256" key="1">
    <source>
        <dbReference type="SAM" id="Phobius"/>
    </source>
</evidence>
<evidence type="ECO:0000313" key="3">
    <source>
        <dbReference type="EMBL" id="HHP05549.1"/>
    </source>
</evidence>
<keyword evidence="1" id="KW-1133">Transmembrane helix</keyword>